<dbReference type="PANTHER" id="PTHR42829">
    <property type="entry name" value="NADH-UBIQUINONE OXIDOREDUCTASE CHAIN 5"/>
    <property type="match status" value="1"/>
</dbReference>
<comment type="function">
    <text evidence="1">NDH-1 shuttles electrons from NADH, via FMN and iron-sulfur (Fe-S) centers, to quinones in the respiratory chain. The immediate electron acceptor for the enzyme in this species is believed to be ubiquinone. Couples the redox reaction to proton translocation (for every two electrons transferred, four hydrogen ions are translocated across the cytoplasmic membrane), and thus conserves the redox energy in a proton gradient.</text>
</comment>
<evidence type="ECO:0000256" key="5">
    <source>
        <dbReference type="ARBA" id="ARBA00023136"/>
    </source>
</evidence>
<dbReference type="eggNOG" id="COG1009">
    <property type="taxonomic scope" value="Bacteria"/>
</dbReference>
<dbReference type="NCBIfam" id="NF005141">
    <property type="entry name" value="PRK06590.1"/>
    <property type="match status" value="1"/>
</dbReference>
<feature type="transmembrane region" description="Helical" evidence="7">
    <location>
        <begin position="316"/>
        <end position="338"/>
    </location>
</feature>
<dbReference type="GO" id="GO:0015990">
    <property type="term" value="P:electron transport coupled proton transport"/>
    <property type="evidence" value="ECO:0007669"/>
    <property type="project" value="TreeGrafter"/>
</dbReference>
<feature type="transmembrane region" description="Helical" evidence="7">
    <location>
        <begin position="473"/>
        <end position="495"/>
    </location>
</feature>
<evidence type="ECO:0000259" key="9">
    <source>
        <dbReference type="Pfam" id="PF00662"/>
    </source>
</evidence>
<comment type="subcellular location">
    <subcellularLocation>
        <location evidence="2">Endomembrane system</location>
        <topology evidence="2">Multi-pass membrane protein</topology>
    </subcellularLocation>
    <subcellularLocation>
        <location evidence="6">Membrane</location>
        <topology evidence="6">Multi-pass membrane protein</topology>
    </subcellularLocation>
</comment>
<dbReference type="GO" id="GO:0012505">
    <property type="term" value="C:endomembrane system"/>
    <property type="evidence" value="ECO:0007669"/>
    <property type="project" value="UniProtKB-SubCell"/>
</dbReference>
<feature type="transmembrane region" description="Helical" evidence="7">
    <location>
        <begin position="260"/>
        <end position="282"/>
    </location>
</feature>
<feature type="transmembrane region" description="Helical" evidence="7">
    <location>
        <begin position="30"/>
        <end position="50"/>
    </location>
</feature>
<accession>A0A058ZNP6</accession>
<feature type="domain" description="NADH-Ubiquinone oxidoreductase (complex I) chain 5 N-terminal" evidence="9">
    <location>
        <begin position="62"/>
        <end position="108"/>
    </location>
</feature>
<gene>
    <name evidence="10" type="ORF">ATO10_00440</name>
</gene>
<dbReference type="GO" id="GO:0008137">
    <property type="term" value="F:NADH dehydrogenase (ubiquinone) activity"/>
    <property type="evidence" value="ECO:0007669"/>
    <property type="project" value="InterPro"/>
</dbReference>
<evidence type="ECO:0000256" key="3">
    <source>
        <dbReference type="ARBA" id="ARBA00022692"/>
    </source>
</evidence>
<dbReference type="PRINTS" id="PR01434">
    <property type="entry name" value="NADHDHGNASE5"/>
</dbReference>
<protein>
    <submittedName>
        <fullName evidence="10">NADH:ubiquinone oxidoreductase subunit L</fullName>
    </submittedName>
</protein>
<feature type="transmembrane region" description="Helical" evidence="7">
    <location>
        <begin position="427"/>
        <end position="452"/>
    </location>
</feature>
<reference evidence="10 11" key="1">
    <citation type="submission" date="2013-04" db="EMBL/GenBank/DDBJ databases">
        <title>Shimia sp. 22II-S11-Z10 Genome Sequencing.</title>
        <authorList>
            <person name="Lai Q."/>
            <person name="Li G."/>
            <person name="Shao Z."/>
        </authorList>
    </citation>
    <scope>NUCLEOTIDE SEQUENCE [LARGE SCALE GENOMIC DNA]</scope>
    <source>
        <strain evidence="11">22II-S11-Z10</strain>
    </source>
</reference>
<dbReference type="InterPro" id="IPR001516">
    <property type="entry name" value="Proton_antipo_N"/>
</dbReference>
<dbReference type="Pfam" id="PF00662">
    <property type="entry name" value="Proton_antipo_N"/>
    <property type="match status" value="1"/>
</dbReference>
<dbReference type="EMBL" id="AQQY01000001">
    <property type="protein sequence ID" value="KCV83183.1"/>
    <property type="molecule type" value="Genomic_DNA"/>
</dbReference>
<keyword evidence="4 7" id="KW-1133">Transmembrane helix</keyword>
<feature type="domain" description="NADH:quinone oxidoreductase/Mrp antiporter transmembrane" evidence="8">
    <location>
        <begin position="135"/>
        <end position="439"/>
    </location>
</feature>
<dbReference type="GO" id="GO:0003954">
    <property type="term" value="F:NADH dehydrogenase activity"/>
    <property type="evidence" value="ECO:0007669"/>
    <property type="project" value="TreeGrafter"/>
</dbReference>
<feature type="transmembrane region" description="Helical" evidence="7">
    <location>
        <begin position="385"/>
        <end position="407"/>
    </location>
</feature>
<name>A0A058ZNP6_9RHOB</name>
<feature type="transmembrane region" description="Helical" evidence="7">
    <location>
        <begin position="181"/>
        <end position="206"/>
    </location>
</feature>
<feature type="transmembrane region" description="Helical" evidence="7">
    <location>
        <begin position="695"/>
        <end position="715"/>
    </location>
</feature>
<proteinExistence type="predicted"/>
<keyword evidence="11" id="KW-1185">Reference proteome</keyword>
<dbReference type="OrthoDB" id="9811798at2"/>
<feature type="transmembrane region" description="Helical" evidence="7">
    <location>
        <begin position="344"/>
        <end position="364"/>
    </location>
</feature>
<dbReference type="PANTHER" id="PTHR42829:SF2">
    <property type="entry name" value="NADH-UBIQUINONE OXIDOREDUCTASE CHAIN 5"/>
    <property type="match status" value="1"/>
</dbReference>
<feature type="transmembrane region" description="Helical" evidence="7">
    <location>
        <begin position="593"/>
        <end position="613"/>
    </location>
</feature>
<dbReference type="InterPro" id="IPR001750">
    <property type="entry name" value="ND/Mrp_TM"/>
</dbReference>
<dbReference type="PRINTS" id="PR01435">
    <property type="entry name" value="NPOXDRDTASE5"/>
</dbReference>
<dbReference type="NCBIfam" id="TIGR01974">
    <property type="entry name" value="NDH_I_L"/>
    <property type="match status" value="1"/>
</dbReference>
<dbReference type="Gene3D" id="1.20.5.2700">
    <property type="match status" value="1"/>
</dbReference>
<dbReference type="Proteomes" id="UP000024836">
    <property type="component" value="Unassembled WGS sequence"/>
</dbReference>
<evidence type="ECO:0000259" key="8">
    <source>
        <dbReference type="Pfam" id="PF00361"/>
    </source>
</evidence>
<keyword evidence="3 6" id="KW-0812">Transmembrane</keyword>
<comment type="caution">
    <text evidence="10">The sequence shown here is derived from an EMBL/GenBank/DDBJ whole genome shotgun (WGS) entry which is preliminary data.</text>
</comment>
<feature type="transmembrane region" description="Helical" evidence="7">
    <location>
        <begin position="288"/>
        <end position="309"/>
    </location>
</feature>
<evidence type="ECO:0000256" key="4">
    <source>
        <dbReference type="ARBA" id="ARBA00022989"/>
    </source>
</evidence>
<organism evidence="10 11">
    <name type="scientific">Actibacterium atlanticum</name>
    <dbReference type="NCBI Taxonomy" id="1461693"/>
    <lineage>
        <taxon>Bacteria</taxon>
        <taxon>Pseudomonadati</taxon>
        <taxon>Pseudomonadota</taxon>
        <taxon>Alphaproteobacteria</taxon>
        <taxon>Rhodobacterales</taxon>
        <taxon>Roseobacteraceae</taxon>
        <taxon>Actibacterium</taxon>
    </lineage>
</organism>
<feature type="transmembrane region" description="Helical" evidence="7">
    <location>
        <begin position="79"/>
        <end position="97"/>
    </location>
</feature>
<dbReference type="PATRIC" id="fig|1461693.3.peg.93"/>
<evidence type="ECO:0000256" key="1">
    <source>
        <dbReference type="ARBA" id="ARBA00002378"/>
    </source>
</evidence>
<dbReference type="STRING" id="1461693.ATO10_00440"/>
<evidence type="ECO:0000256" key="7">
    <source>
        <dbReference type="SAM" id="Phobius"/>
    </source>
</evidence>
<feature type="transmembrane region" description="Helical" evidence="7">
    <location>
        <begin position="141"/>
        <end position="160"/>
    </location>
</feature>
<keyword evidence="10" id="KW-0830">Ubiquinone</keyword>
<evidence type="ECO:0000256" key="2">
    <source>
        <dbReference type="ARBA" id="ARBA00004127"/>
    </source>
</evidence>
<feature type="transmembrane region" description="Helical" evidence="7">
    <location>
        <begin position="118"/>
        <end position="135"/>
    </location>
</feature>
<evidence type="ECO:0000313" key="10">
    <source>
        <dbReference type="EMBL" id="KCV83183.1"/>
    </source>
</evidence>
<evidence type="ECO:0000313" key="11">
    <source>
        <dbReference type="Proteomes" id="UP000024836"/>
    </source>
</evidence>
<keyword evidence="5 7" id="KW-0472">Membrane</keyword>
<dbReference type="Pfam" id="PF00361">
    <property type="entry name" value="Proton_antipo_M"/>
    <property type="match status" value="1"/>
</dbReference>
<dbReference type="GO" id="GO:0016020">
    <property type="term" value="C:membrane"/>
    <property type="evidence" value="ECO:0007669"/>
    <property type="project" value="UniProtKB-SubCell"/>
</dbReference>
<dbReference type="AlphaFoldDB" id="A0A058ZNP6"/>
<sequence>MVSVILFAPLIGALIGGFGWRIIGEKGAMYVTTGLLFLAAFFSWVVFVGFDGETQQIQLLRWIESGSLSTDWSIRLDRLTAIMLIVVTTVSALVHLYSFGYMDHDPQWGEGETYKPRFFAYLSFFTFAMLMLVTSDNLVQMFFGWEGVGVASYLLIGFYWKKPSAGAAAMKAFIVNRVGDFGFALGIFALFFLTDSIDMDVIFAAAPALAETQLHFLWTDWNAANLVAFLLFIGAMGKSAQLLLHTWLPDAMEGPTPVSALIHAATMVTAGVFLVCRMSPLFEYAPEAKAFIVYIGATTAFFAATVGLVQNDIKRVIAYSTCSQLGYMFVAAGVGVYSVAMFHLLTHAFFKAMLFLGAGSVIHAMHHEQDMRNYGGLRKKIPYTFWAMMIGTLAITGVGIPLTHIGFAGFLSKDAIIESAFAGGIGYAFWMLVIAACFTSFYSWRLMFLTFYGKPRGDKHTHEHAHESPKVMLVPLGVLAIGAVFSGMVFFKPFFGDHADVNKFFGIPGHHEEHGEDKDHAALDTAPVAVIGDDLHQVIRVAGGEAHAATDDHGDAHGAADDHAVQTGAAPQGAIFMHPDNHVMDDAHHAPKWVKVSPFFAMLIGLGMAYWFYIVNPKLPRKLAENQPVLYQFLLNKWYFDEIYDAVFVRPSKALGRFLWTRGDGAVIDGGINGLAMGIIPFFTRLAGRAQSGYLFHYAFAMVIGMVVLITWMAMGGGAE</sequence>
<feature type="transmembrane region" description="Helical" evidence="7">
    <location>
        <begin position="6"/>
        <end position="23"/>
    </location>
</feature>
<dbReference type="GO" id="GO:0042773">
    <property type="term" value="P:ATP synthesis coupled electron transport"/>
    <property type="evidence" value="ECO:0007669"/>
    <property type="project" value="InterPro"/>
</dbReference>
<dbReference type="RefSeq" id="WP_035246689.1">
    <property type="nucleotide sequence ID" value="NZ_AQQY01000001.1"/>
</dbReference>
<dbReference type="InterPro" id="IPR018393">
    <property type="entry name" value="NADHpl_OxRdtase_5_subgr"/>
</dbReference>
<dbReference type="InterPro" id="IPR003945">
    <property type="entry name" value="NU5C-like"/>
</dbReference>
<evidence type="ECO:0000256" key="6">
    <source>
        <dbReference type="RuleBase" id="RU000320"/>
    </source>
</evidence>